<name>A0A2P2QNT8_RHIMU</name>
<proteinExistence type="predicted"/>
<evidence type="ECO:0000256" key="1">
    <source>
        <dbReference type="SAM" id="Phobius"/>
    </source>
</evidence>
<keyword evidence="1" id="KW-0812">Transmembrane</keyword>
<dbReference type="AlphaFoldDB" id="A0A2P2QNT8"/>
<accession>A0A2P2QNT8</accession>
<dbReference type="EMBL" id="GGEC01088057">
    <property type="protein sequence ID" value="MBX68541.1"/>
    <property type="molecule type" value="Transcribed_RNA"/>
</dbReference>
<keyword evidence="1" id="KW-0472">Membrane</keyword>
<feature type="transmembrane region" description="Helical" evidence="1">
    <location>
        <begin position="12"/>
        <end position="31"/>
    </location>
</feature>
<sequence length="70" mass="8472">MGFWRLNMDNNILWLIHKSFHFHFFLGYALHGFTDSLRYYREAVLLLTACVISMVSVIYFLIKKSVHFWL</sequence>
<feature type="transmembrane region" description="Helical" evidence="1">
    <location>
        <begin position="43"/>
        <end position="62"/>
    </location>
</feature>
<keyword evidence="1" id="KW-1133">Transmembrane helix</keyword>
<protein>
    <submittedName>
        <fullName evidence="2">Uncharacterized protein</fullName>
    </submittedName>
</protein>
<reference evidence="2" key="1">
    <citation type="submission" date="2018-02" db="EMBL/GenBank/DDBJ databases">
        <title>Rhizophora mucronata_Transcriptome.</title>
        <authorList>
            <person name="Meera S.P."/>
            <person name="Sreeshan A."/>
            <person name="Augustine A."/>
        </authorList>
    </citation>
    <scope>NUCLEOTIDE SEQUENCE</scope>
    <source>
        <tissue evidence="2">Leaf</tissue>
    </source>
</reference>
<organism evidence="2">
    <name type="scientific">Rhizophora mucronata</name>
    <name type="common">Asiatic mangrove</name>
    <dbReference type="NCBI Taxonomy" id="61149"/>
    <lineage>
        <taxon>Eukaryota</taxon>
        <taxon>Viridiplantae</taxon>
        <taxon>Streptophyta</taxon>
        <taxon>Embryophyta</taxon>
        <taxon>Tracheophyta</taxon>
        <taxon>Spermatophyta</taxon>
        <taxon>Magnoliopsida</taxon>
        <taxon>eudicotyledons</taxon>
        <taxon>Gunneridae</taxon>
        <taxon>Pentapetalae</taxon>
        <taxon>rosids</taxon>
        <taxon>fabids</taxon>
        <taxon>Malpighiales</taxon>
        <taxon>Rhizophoraceae</taxon>
        <taxon>Rhizophora</taxon>
    </lineage>
</organism>
<evidence type="ECO:0000313" key="2">
    <source>
        <dbReference type="EMBL" id="MBX68541.1"/>
    </source>
</evidence>